<dbReference type="Pfam" id="PF10414">
    <property type="entry name" value="CysG_dimeriser"/>
    <property type="match status" value="1"/>
</dbReference>
<evidence type="ECO:0000256" key="6">
    <source>
        <dbReference type="ARBA" id="ARBA00047561"/>
    </source>
</evidence>
<dbReference type="PANTHER" id="PTHR35330">
    <property type="entry name" value="SIROHEME BIOSYNTHESIS PROTEIN MET8"/>
    <property type="match status" value="1"/>
</dbReference>
<dbReference type="InterPro" id="IPR006367">
    <property type="entry name" value="Sirohaem_synthase_N"/>
</dbReference>
<dbReference type="InterPro" id="IPR028161">
    <property type="entry name" value="Met8-like"/>
</dbReference>
<evidence type="ECO:0000256" key="2">
    <source>
        <dbReference type="ARBA" id="ARBA00012400"/>
    </source>
</evidence>
<comment type="pathway">
    <text evidence="1">Porphyrin-containing compound metabolism; siroheme biosynthesis; sirohydrochlorin from precorrin-2: step 1/1.</text>
</comment>
<dbReference type="GO" id="GO:0019354">
    <property type="term" value="P:siroheme biosynthetic process"/>
    <property type="evidence" value="ECO:0007669"/>
    <property type="project" value="UniProtKB-UniPathway"/>
</dbReference>
<dbReference type="NCBIfam" id="TIGR01470">
    <property type="entry name" value="cysG_Nterm"/>
    <property type="match status" value="1"/>
</dbReference>
<dbReference type="GO" id="GO:0043115">
    <property type="term" value="F:precorrin-2 dehydrogenase activity"/>
    <property type="evidence" value="ECO:0007669"/>
    <property type="project" value="UniProtKB-EC"/>
</dbReference>
<feature type="domain" description="Siroheme synthase central" evidence="8">
    <location>
        <begin position="121"/>
        <end position="146"/>
    </location>
</feature>
<comment type="catalytic activity">
    <reaction evidence="6">
        <text>precorrin-2 + NAD(+) = sirohydrochlorin + NADH + 2 H(+)</text>
        <dbReference type="Rhea" id="RHEA:15613"/>
        <dbReference type="ChEBI" id="CHEBI:15378"/>
        <dbReference type="ChEBI" id="CHEBI:57540"/>
        <dbReference type="ChEBI" id="CHEBI:57945"/>
        <dbReference type="ChEBI" id="CHEBI:58351"/>
        <dbReference type="ChEBI" id="CHEBI:58827"/>
        <dbReference type="EC" id="1.3.1.76"/>
    </reaction>
</comment>
<dbReference type="PANTHER" id="PTHR35330:SF1">
    <property type="entry name" value="SIROHEME BIOSYNTHESIS PROTEIN MET8"/>
    <property type="match status" value="1"/>
</dbReference>
<proteinExistence type="predicted"/>
<dbReference type="Pfam" id="PF14824">
    <property type="entry name" value="Sirohm_synth_M"/>
    <property type="match status" value="1"/>
</dbReference>
<evidence type="ECO:0000256" key="5">
    <source>
        <dbReference type="ARBA" id="ARBA00023244"/>
    </source>
</evidence>
<keyword evidence="5" id="KW-0627">Porphyrin biosynthesis</keyword>
<accession>A0A0W8E7Z1</accession>
<reference evidence="9" key="1">
    <citation type="journal article" date="2015" name="Proc. Natl. Acad. Sci. U.S.A.">
        <title>Networks of energetic and metabolic interactions define dynamics in microbial communities.</title>
        <authorList>
            <person name="Embree M."/>
            <person name="Liu J.K."/>
            <person name="Al-Bassam M.M."/>
            <person name="Zengler K."/>
        </authorList>
    </citation>
    <scope>NUCLEOTIDE SEQUENCE</scope>
</reference>
<comment type="caution">
    <text evidence="9">The sequence shown here is derived from an EMBL/GenBank/DDBJ whole genome shotgun (WGS) entry which is preliminary data.</text>
</comment>
<evidence type="ECO:0000313" key="9">
    <source>
        <dbReference type="EMBL" id="KUG04700.1"/>
    </source>
</evidence>
<dbReference type="InterPro" id="IPR028281">
    <property type="entry name" value="Sirohaem_synthase_central"/>
</dbReference>
<keyword evidence="3 9" id="KW-0560">Oxidoreductase</keyword>
<dbReference type="AlphaFoldDB" id="A0A0W8E7Z1"/>
<dbReference type="GO" id="GO:0004325">
    <property type="term" value="F:ferrochelatase activity"/>
    <property type="evidence" value="ECO:0007669"/>
    <property type="project" value="InterPro"/>
</dbReference>
<dbReference type="InterPro" id="IPR019478">
    <property type="entry name" value="Sirohaem_synthase_dimer_dom"/>
</dbReference>
<dbReference type="Gene3D" id="1.10.8.610">
    <property type="entry name" value="SirC, precorrin-2 dehydrogenase, C-terminal helical domain-like"/>
    <property type="match status" value="1"/>
</dbReference>
<evidence type="ECO:0000259" key="8">
    <source>
        <dbReference type="Pfam" id="PF14824"/>
    </source>
</evidence>
<evidence type="ECO:0000256" key="1">
    <source>
        <dbReference type="ARBA" id="ARBA00005010"/>
    </source>
</evidence>
<dbReference type="EC" id="1.3.1.76" evidence="2"/>
<dbReference type="EMBL" id="LNQE01001842">
    <property type="protein sequence ID" value="KUG04700.1"/>
    <property type="molecule type" value="Genomic_DNA"/>
</dbReference>
<dbReference type="SUPFAM" id="SSF51735">
    <property type="entry name" value="NAD(P)-binding Rossmann-fold domains"/>
    <property type="match status" value="1"/>
</dbReference>
<dbReference type="InterPro" id="IPR036291">
    <property type="entry name" value="NAD(P)-bd_dom_sf"/>
</dbReference>
<feature type="domain" description="Sirohaem synthase dimerisation" evidence="7">
    <location>
        <begin position="151"/>
        <end position="205"/>
    </location>
</feature>
<evidence type="ECO:0000256" key="3">
    <source>
        <dbReference type="ARBA" id="ARBA00023002"/>
    </source>
</evidence>
<evidence type="ECO:0000259" key="7">
    <source>
        <dbReference type="Pfam" id="PF10414"/>
    </source>
</evidence>
<sequence length="213" mass="24480">MTNLYPVYIDLTDKKCLVIGGGKVAERKICHLLDYGCSIMAVSPQAEKNIEQWADQELIEWYQREFQAQDIAGCFMVFVATDDYQINEKVSRMCRERGVMVNAVDDPPNCDFYVPSIVRRSSLALAISTGGKSPAFARRLRSELEEIITPAYGEFVDIMGEQRELIKDKVKDIEIRKKIFEELVYSDILDLLKAGEKEKAKEKVKRCMSYWLD</sequence>
<name>A0A0W8E7Z1_9ZZZZ</name>
<dbReference type="SUPFAM" id="SSF75615">
    <property type="entry name" value="Siroheme synthase middle domains-like"/>
    <property type="match status" value="1"/>
</dbReference>
<protein>
    <recommendedName>
        <fullName evidence="2">precorrin-2 dehydrogenase</fullName>
        <ecNumber evidence="2">1.3.1.76</ecNumber>
    </recommendedName>
</protein>
<dbReference type="UniPathway" id="UPA00262">
    <property type="reaction ID" value="UER00222"/>
</dbReference>
<keyword evidence="4" id="KW-0520">NAD</keyword>
<dbReference type="Pfam" id="PF13241">
    <property type="entry name" value="NAD_binding_7"/>
    <property type="match status" value="1"/>
</dbReference>
<evidence type="ECO:0000256" key="4">
    <source>
        <dbReference type="ARBA" id="ARBA00023027"/>
    </source>
</evidence>
<gene>
    <name evidence="9" type="ORF">ASZ90_017839</name>
</gene>
<dbReference type="Gene3D" id="3.40.50.720">
    <property type="entry name" value="NAD(P)-binding Rossmann-like Domain"/>
    <property type="match status" value="1"/>
</dbReference>
<dbReference type="InterPro" id="IPR042518">
    <property type="entry name" value="SirC_C"/>
</dbReference>
<organism evidence="9">
    <name type="scientific">hydrocarbon metagenome</name>
    <dbReference type="NCBI Taxonomy" id="938273"/>
    <lineage>
        <taxon>unclassified sequences</taxon>
        <taxon>metagenomes</taxon>
        <taxon>ecological metagenomes</taxon>
    </lineage>
</organism>